<keyword evidence="2" id="KW-1185">Reference proteome</keyword>
<protein>
    <submittedName>
        <fullName evidence="1">Uncharacterized protein</fullName>
    </submittedName>
</protein>
<gene>
    <name evidence="1" type="ORF">RNJ44_01662</name>
</gene>
<dbReference type="Proteomes" id="UP001623330">
    <property type="component" value="Unassembled WGS sequence"/>
</dbReference>
<evidence type="ECO:0000313" key="2">
    <source>
        <dbReference type="Proteomes" id="UP001623330"/>
    </source>
</evidence>
<dbReference type="EMBL" id="JBEVYD010000011">
    <property type="protein sequence ID" value="KAL3229526.1"/>
    <property type="molecule type" value="Genomic_DNA"/>
</dbReference>
<evidence type="ECO:0000313" key="1">
    <source>
        <dbReference type="EMBL" id="KAL3229526.1"/>
    </source>
</evidence>
<comment type="caution">
    <text evidence="1">The sequence shown here is derived from an EMBL/GenBank/DDBJ whole genome shotgun (WGS) entry which is preliminary data.</text>
</comment>
<accession>A0ABR4NNF1</accession>
<proteinExistence type="predicted"/>
<sequence length="73" mass="9458">MSFRGFFHIFLVNLVYQNEKKMLRRERERDRELERSSDAMYFSVYKTFFRLRDPRRYKKKEEEKSRRLFRVYF</sequence>
<name>A0ABR4NNF1_9SACH</name>
<organism evidence="1 2">
    <name type="scientific">Nakaseomyces bracarensis</name>
    <dbReference type="NCBI Taxonomy" id="273131"/>
    <lineage>
        <taxon>Eukaryota</taxon>
        <taxon>Fungi</taxon>
        <taxon>Dikarya</taxon>
        <taxon>Ascomycota</taxon>
        <taxon>Saccharomycotina</taxon>
        <taxon>Saccharomycetes</taxon>
        <taxon>Saccharomycetales</taxon>
        <taxon>Saccharomycetaceae</taxon>
        <taxon>Nakaseomyces</taxon>
    </lineage>
</organism>
<reference evidence="1 2" key="1">
    <citation type="submission" date="2024-05" db="EMBL/GenBank/DDBJ databases">
        <title>Long read based assembly of the Candida bracarensis genome reveals expanded adhesin content.</title>
        <authorList>
            <person name="Marcet-Houben M."/>
            <person name="Ksiezopolska E."/>
            <person name="Gabaldon T."/>
        </authorList>
    </citation>
    <scope>NUCLEOTIDE SEQUENCE [LARGE SCALE GENOMIC DNA]</scope>
    <source>
        <strain evidence="1 2">CBM6</strain>
    </source>
</reference>